<dbReference type="PROSITE" id="PS01236">
    <property type="entry name" value="PDXT_SNO_1"/>
    <property type="match status" value="1"/>
</dbReference>
<feature type="region of interest" description="Disordered" evidence="8">
    <location>
        <begin position="1"/>
        <end position="20"/>
    </location>
</feature>
<dbReference type="PROSITE" id="PS51273">
    <property type="entry name" value="GATASE_TYPE_1"/>
    <property type="match status" value="1"/>
</dbReference>
<feature type="active site" description="Charge relay system" evidence="7">
    <location>
        <position position="210"/>
    </location>
</feature>
<comment type="catalytic activity">
    <reaction evidence="6 7">
        <text>L-glutamine + H2O = L-glutamate + NH4(+)</text>
        <dbReference type="Rhea" id="RHEA:15889"/>
        <dbReference type="ChEBI" id="CHEBI:15377"/>
        <dbReference type="ChEBI" id="CHEBI:28938"/>
        <dbReference type="ChEBI" id="CHEBI:29985"/>
        <dbReference type="ChEBI" id="CHEBI:58359"/>
        <dbReference type="EC" id="3.5.1.2"/>
    </reaction>
</comment>
<evidence type="ECO:0000256" key="1">
    <source>
        <dbReference type="ARBA" id="ARBA00008345"/>
    </source>
</evidence>
<dbReference type="EMBL" id="BAAAPZ010000008">
    <property type="protein sequence ID" value="GAA2100888.1"/>
    <property type="molecule type" value="Genomic_DNA"/>
</dbReference>
<evidence type="ECO:0000256" key="7">
    <source>
        <dbReference type="HAMAP-Rule" id="MF_01615"/>
    </source>
</evidence>
<keyword evidence="4 7" id="KW-0315">Glutamine amidotransferase</keyword>
<dbReference type="PANTHER" id="PTHR31559">
    <property type="entry name" value="PYRIDOXAL 5'-PHOSPHATE SYNTHASE SUBUNIT SNO"/>
    <property type="match status" value="1"/>
</dbReference>
<evidence type="ECO:0000256" key="8">
    <source>
        <dbReference type="SAM" id="MobiDB-lite"/>
    </source>
</evidence>
<dbReference type="PROSITE" id="PS51130">
    <property type="entry name" value="PDXT_SNO_2"/>
    <property type="match status" value="1"/>
</dbReference>
<dbReference type="InterPro" id="IPR021196">
    <property type="entry name" value="PdxT/SNO_CS"/>
</dbReference>
<dbReference type="Proteomes" id="UP001500984">
    <property type="component" value="Unassembled WGS sequence"/>
</dbReference>
<feature type="binding site" evidence="7">
    <location>
        <position position="136"/>
    </location>
    <ligand>
        <name>L-glutamine</name>
        <dbReference type="ChEBI" id="CHEBI:58359"/>
    </ligand>
</feature>
<keyword evidence="2 7" id="KW-0378">Hydrolase</keyword>
<evidence type="ECO:0000256" key="5">
    <source>
        <dbReference type="ARBA" id="ARBA00023239"/>
    </source>
</evidence>
<evidence type="ECO:0000256" key="6">
    <source>
        <dbReference type="ARBA" id="ARBA00049534"/>
    </source>
</evidence>
<feature type="region of interest" description="Disordered" evidence="8">
    <location>
        <begin position="145"/>
        <end position="164"/>
    </location>
</feature>
<comment type="subunit">
    <text evidence="7">In the presence of PdxS, forms a dodecamer of heterodimers. Only shows activity in the heterodimer.</text>
</comment>
<gene>
    <name evidence="7 9" type="primary">pdxT</name>
    <name evidence="9" type="ORF">GCM10009823_23520</name>
</gene>
<dbReference type="Gene3D" id="3.40.50.880">
    <property type="match status" value="1"/>
</dbReference>
<comment type="catalytic activity">
    <reaction evidence="7">
        <text>aldehydo-D-ribose 5-phosphate + D-glyceraldehyde 3-phosphate + L-glutamine = pyridoxal 5'-phosphate + L-glutamate + phosphate + 3 H2O + H(+)</text>
        <dbReference type="Rhea" id="RHEA:31507"/>
        <dbReference type="ChEBI" id="CHEBI:15377"/>
        <dbReference type="ChEBI" id="CHEBI:15378"/>
        <dbReference type="ChEBI" id="CHEBI:29985"/>
        <dbReference type="ChEBI" id="CHEBI:43474"/>
        <dbReference type="ChEBI" id="CHEBI:58273"/>
        <dbReference type="ChEBI" id="CHEBI:58359"/>
        <dbReference type="ChEBI" id="CHEBI:59776"/>
        <dbReference type="ChEBI" id="CHEBI:597326"/>
        <dbReference type="EC" id="4.3.3.6"/>
    </reaction>
</comment>
<evidence type="ECO:0000256" key="4">
    <source>
        <dbReference type="ARBA" id="ARBA00022962"/>
    </source>
</evidence>
<feature type="binding site" evidence="7">
    <location>
        <begin position="172"/>
        <end position="173"/>
    </location>
    <ligand>
        <name>L-glutamine</name>
        <dbReference type="ChEBI" id="CHEBI:58359"/>
    </ligand>
</feature>
<dbReference type="InterPro" id="IPR002161">
    <property type="entry name" value="PdxT/SNO"/>
</dbReference>
<dbReference type="NCBIfam" id="TIGR03800">
    <property type="entry name" value="PLP_synth_Pdx2"/>
    <property type="match status" value="1"/>
</dbReference>
<dbReference type="InterPro" id="IPR029062">
    <property type="entry name" value="Class_I_gatase-like"/>
</dbReference>
<organism evidence="9 10">
    <name type="scientific">Brevibacterium salitolerans</name>
    <dbReference type="NCBI Taxonomy" id="1403566"/>
    <lineage>
        <taxon>Bacteria</taxon>
        <taxon>Bacillati</taxon>
        <taxon>Actinomycetota</taxon>
        <taxon>Actinomycetes</taxon>
        <taxon>Micrococcales</taxon>
        <taxon>Brevibacteriaceae</taxon>
        <taxon>Brevibacterium</taxon>
    </lineage>
</organism>
<dbReference type="PROSITE" id="PS51274">
    <property type="entry name" value="GATASE_COBBQ"/>
    <property type="match status" value="1"/>
</dbReference>
<evidence type="ECO:0000256" key="2">
    <source>
        <dbReference type="ARBA" id="ARBA00022801"/>
    </source>
</evidence>
<evidence type="ECO:0000313" key="9">
    <source>
        <dbReference type="EMBL" id="GAA2100888.1"/>
    </source>
</evidence>
<dbReference type="CDD" id="cd01749">
    <property type="entry name" value="GATase1_PB"/>
    <property type="match status" value="1"/>
</dbReference>
<dbReference type="EC" id="4.3.3.6" evidence="7"/>
<protein>
    <recommendedName>
        <fullName evidence="7">Pyridoxal 5'-phosphate synthase subunit PdxT</fullName>
        <ecNumber evidence="7">4.3.3.6</ecNumber>
    </recommendedName>
    <alternativeName>
        <fullName evidence="7">Pdx2</fullName>
    </alternativeName>
    <alternativeName>
        <fullName evidence="7">Pyridoxal 5'-phosphate synthase glutaminase subunit</fullName>
        <ecNumber evidence="7">3.5.1.2</ecNumber>
    </alternativeName>
</protein>
<dbReference type="HAMAP" id="MF_01615">
    <property type="entry name" value="PdxT"/>
    <property type="match status" value="1"/>
</dbReference>
<accession>A0ABN2X0C5</accession>
<keyword evidence="5 7" id="KW-0456">Lyase</keyword>
<dbReference type="SUPFAM" id="SSF52317">
    <property type="entry name" value="Class I glutamine amidotransferase-like"/>
    <property type="match status" value="1"/>
</dbReference>
<feature type="binding site" evidence="7">
    <location>
        <begin position="73"/>
        <end position="75"/>
    </location>
    <ligand>
        <name>L-glutamine</name>
        <dbReference type="ChEBI" id="CHEBI:58359"/>
    </ligand>
</feature>
<comment type="caution">
    <text evidence="9">The sequence shown here is derived from an EMBL/GenBank/DDBJ whole genome shotgun (WGS) entry which is preliminary data.</text>
</comment>
<dbReference type="Pfam" id="PF01174">
    <property type="entry name" value="SNO"/>
    <property type="match status" value="1"/>
</dbReference>
<dbReference type="EC" id="3.5.1.2" evidence="7"/>
<sequence length="247" mass="25290">MNGSSGAGREPEVSGEARAPAAGSALAPRIGVLALQGAVAEHADLLHGLGAQVVPVRRPDQLASLSGLVIPGGESTAIARLAHPQGLLPAVRRRMDEGMPVLGTCAGLILLSETVVPEAGLAGLDTIGGLHVRTRRNAYGRQRDSFEAEVSVSLPDPGGSSPGPRPMRAAFIRAPLIEQVGEGAEVIATHGGRPVAVRQGRVLAASFHPELTGDDRLHRELVRIASSPEALAASPEAALQAPRPAPA</sequence>
<keyword evidence="3 7" id="KW-0663">Pyridoxal phosphate</keyword>
<dbReference type="RefSeq" id="WP_291791548.1">
    <property type="nucleotide sequence ID" value="NZ_BAAAPZ010000008.1"/>
</dbReference>
<comment type="similarity">
    <text evidence="1 7">Belongs to the glutaminase PdxT/SNO family.</text>
</comment>
<feature type="active site" description="Charge relay system" evidence="7">
    <location>
        <position position="208"/>
    </location>
</feature>
<keyword evidence="10" id="KW-1185">Reference proteome</keyword>
<reference evidence="9 10" key="1">
    <citation type="journal article" date="2019" name="Int. J. Syst. Evol. Microbiol.">
        <title>The Global Catalogue of Microorganisms (GCM) 10K type strain sequencing project: providing services to taxonomists for standard genome sequencing and annotation.</title>
        <authorList>
            <consortium name="The Broad Institute Genomics Platform"/>
            <consortium name="The Broad Institute Genome Sequencing Center for Infectious Disease"/>
            <person name="Wu L."/>
            <person name="Ma J."/>
        </authorList>
    </citation>
    <scope>NUCLEOTIDE SEQUENCE [LARGE SCALE GENOMIC DNA]</scope>
    <source>
        <strain evidence="9 10">JCM 15900</strain>
    </source>
</reference>
<dbReference type="PANTHER" id="PTHR31559:SF0">
    <property type="entry name" value="PYRIDOXAL 5'-PHOSPHATE SYNTHASE SUBUNIT SNO1-RELATED"/>
    <property type="match status" value="1"/>
</dbReference>
<evidence type="ECO:0000313" key="10">
    <source>
        <dbReference type="Proteomes" id="UP001500984"/>
    </source>
</evidence>
<comment type="function">
    <text evidence="7">Catalyzes the hydrolysis of glutamine to glutamate and ammonia as part of the biosynthesis of pyridoxal 5'-phosphate. The resulting ammonia molecule is channeled to the active site of PdxS.</text>
</comment>
<proteinExistence type="inferred from homology"/>
<feature type="active site" description="Nucleophile" evidence="7">
    <location>
        <position position="105"/>
    </location>
</feature>
<comment type="pathway">
    <text evidence="7">Cofactor biosynthesis; pyridoxal 5'-phosphate biosynthesis.</text>
</comment>
<evidence type="ECO:0000256" key="3">
    <source>
        <dbReference type="ARBA" id="ARBA00022898"/>
    </source>
</evidence>
<name>A0ABN2X0C5_9MICO</name>